<dbReference type="InterPro" id="IPR027266">
    <property type="entry name" value="TrmE/GcvT-like"/>
</dbReference>
<gene>
    <name evidence="2" type="ORF">METZ01_LOCUS50628</name>
</gene>
<dbReference type="SUPFAM" id="SSF103025">
    <property type="entry name" value="Folate-binding domain"/>
    <property type="match status" value="1"/>
</dbReference>
<sequence length="209" mass="22258">MDLGAVVADAAGWQLVQHYGSVEDEVRAVGESAGICDITGRSAARVKSFDIDRVFGTLAPEIGSVVEDGDRIIARLTDEEALVIGPPMANGEWNAGVEQSGETTRYVTDVTSGLTGLKIAGPRAREVIGSLTDVNVGESSMLDRSCSQVGFAQIYGILIRLNLGTAPAYELYVAREFGVYVWEVVIDSMGQGGVVPFGNETLVQLEHKH</sequence>
<reference evidence="2" key="1">
    <citation type="submission" date="2018-05" db="EMBL/GenBank/DDBJ databases">
        <authorList>
            <person name="Lanie J.A."/>
            <person name="Ng W.-L."/>
            <person name="Kazmierczak K.M."/>
            <person name="Andrzejewski T.M."/>
            <person name="Davidsen T.M."/>
            <person name="Wayne K.J."/>
            <person name="Tettelin H."/>
            <person name="Glass J.I."/>
            <person name="Rusch D."/>
            <person name="Podicherti R."/>
            <person name="Tsui H.-C.T."/>
            <person name="Winkler M.E."/>
        </authorList>
    </citation>
    <scope>NUCLEOTIDE SEQUENCE</scope>
</reference>
<evidence type="ECO:0000313" key="2">
    <source>
        <dbReference type="EMBL" id="SUZ97774.1"/>
    </source>
</evidence>
<name>A0A381S2V2_9ZZZZ</name>
<organism evidence="2">
    <name type="scientific">marine metagenome</name>
    <dbReference type="NCBI Taxonomy" id="408172"/>
    <lineage>
        <taxon>unclassified sequences</taxon>
        <taxon>metagenomes</taxon>
        <taxon>ecological metagenomes</taxon>
    </lineage>
</organism>
<dbReference type="Pfam" id="PF01571">
    <property type="entry name" value="GCV_T"/>
    <property type="match status" value="1"/>
</dbReference>
<accession>A0A381S2V2</accession>
<proteinExistence type="predicted"/>
<evidence type="ECO:0000259" key="1">
    <source>
        <dbReference type="Pfam" id="PF01571"/>
    </source>
</evidence>
<dbReference type="Gene3D" id="3.30.1360.120">
    <property type="entry name" value="Probable tRNA modification gtpase trme, domain 1"/>
    <property type="match status" value="2"/>
</dbReference>
<feature type="domain" description="GCVT N-terminal" evidence="1">
    <location>
        <begin position="3"/>
        <end position="203"/>
    </location>
</feature>
<protein>
    <recommendedName>
        <fullName evidence="1">GCVT N-terminal domain-containing protein</fullName>
    </recommendedName>
</protein>
<dbReference type="EMBL" id="UINC01002540">
    <property type="protein sequence ID" value="SUZ97774.1"/>
    <property type="molecule type" value="Genomic_DNA"/>
</dbReference>
<dbReference type="InterPro" id="IPR006222">
    <property type="entry name" value="GCVT_N"/>
</dbReference>
<dbReference type="AlphaFoldDB" id="A0A381S2V2"/>